<dbReference type="InParanoid" id="A0A024G4C9"/>
<dbReference type="Proteomes" id="UP000053237">
    <property type="component" value="Unassembled WGS sequence"/>
</dbReference>
<organism evidence="1 2">
    <name type="scientific">Albugo candida</name>
    <dbReference type="NCBI Taxonomy" id="65357"/>
    <lineage>
        <taxon>Eukaryota</taxon>
        <taxon>Sar</taxon>
        <taxon>Stramenopiles</taxon>
        <taxon>Oomycota</taxon>
        <taxon>Peronosporomycetes</taxon>
        <taxon>Albuginales</taxon>
        <taxon>Albuginaceae</taxon>
        <taxon>Albugo</taxon>
    </lineage>
</organism>
<keyword evidence="2" id="KW-1185">Reference proteome</keyword>
<proteinExistence type="predicted"/>
<evidence type="ECO:0000313" key="2">
    <source>
        <dbReference type="Proteomes" id="UP000053237"/>
    </source>
</evidence>
<evidence type="ECO:0000313" key="1">
    <source>
        <dbReference type="EMBL" id="CCI41719.1"/>
    </source>
</evidence>
<protein>
    <submittedName>
        <fullName evidence="1">Uncharacterized protein</fullName>
    </submittedName>
</protein>
<name>A0A024G4C9_9STRA</name>
<gene>
    <name evidence="1" type="ORF">BN9_025030</name>
</gene>
<reference evidence="1 2" key="1">
    <citation type="submission" date="2012-05" db="EMBL/GenBank/DDBJ databases">
        <title>Recombination and specialization in a pathogen metapopulation.</title>
        <authorList>
            <person name="Gardiner A."/>
            <person name="Kemen E."/>
            <person name="Schultz-Larsen T."/>
            <person name="MacLean D."/>
            <person name="Van Oosterhout C."/>
            <person name="Jones J.D.G."/>
        </authorList>
    </citation>
    <scope>NUCLEOTIDE SEQUENCE [LARGE SCALE GENOMIC DNA]</scope>
    <source>
        <strain evidence="1 2">Ac Nc2</strain>
    </source>
</reference>
<accession>A0A024G4C9</accession>
<dbReference type="AlphaFoldDB" id="A0A024G4C9"/>
<comment type="caution">
    <text evidence="1">The sequence shown here is derived from an EMBL/GenBank/DDBJ whole genome shotgun (WGS) entry which is preliminary data.</text>
</comment>
<sequence>MQLPSVSCAACVTLSIRDITEAPPLDASSHVLRYDLCAYNVVMDKVAAFNSLRDAAYLMSLHGPRKTIDLGMDDIPSKLLSDDGII</sequence>
<dbReference type="EMBL" id="CAIX01000024">
    <property type="protein sequence ID" value="CCI41719.1"/>
    <property type="molecule type" value="Genomic_DNA"/>
</dbReference>